<keyword evidence="1" id="KW-1133">Transmembrane helix</keyword>
<keyword evidence="1" id="KW-0812">Transmembrane</keyword>
<comment type="caution">
    <text evidence="2">The sequence shown here is derived from an EMBL/GenBank/DDBJ whole genome shotgun (WGS) entry which is preliminary data.</text>
</comment>
<keyword evidence="1" id="KW-0472">Membrane</keyword>
<dbReference type="Proteomes" id="UP000265618">
    <property type="component" value="Unassembled WGS sequence"/>
</dbReference>
<organism evidence="2 3">
    <name type="scientific">Kipferlia bialata</name>
    <dbReference type="NCBI Taxonomy" id="797122"/>
    <lineage>
        <taxon>Eukaryota</taxon>
        <taxon>Metamonada</taxon>
        <taxon>Carpediemonas-like organisms</taxon>
        <taxon>Kipferlia</taxon>
    </lineage>
</organism>
<name>A0A9K3GEI5_9EUKA</name>
<gene>
    <name evidence="2" type="ORF">KIPB_000576</name>
</gene>
<keyword evidence="3" id="KW-1185">Reference proteome</keyword>
<dbReference type="EMBL" id="BDIP01000069">
    <property type="protein sequence ID" value="GIQ79873.1"/>
    <property type="molecule type" value="Genomic_DNA"/>
</dbReference>
<evidence type="ECO:0000313" key="2">
    <source>
        <dbReference type="EMBL" id="GIQ79873.1"/>
    </source>
</evidence>
<protein>
    <submittedName>
        <fullName evidence="2">Uncharacterized protein</fullName>
    </submittedName>
</protein>
<proteinExistence type="predicted"/>
<feature type="transmembrane region" description="Helical" evidence="1">
    <location>
        <begin position="48"/>
        <end position="70"/>
    </location>
</feature>
<dbReference type="AlphaFoldDB" id="A0A9K3GEI5"/>
<accession>A0A9K3GEI5</accession>
<feature type="transmembrane region" description="Helical" evidence="1">
    <location>
        <begin position="12"/>
        <end position="36"/>
    </location>
</feature>
<evidence type="ECO:0000313" key="3">
    <source>
        <dbReference type="Proteomes" id="UP000265618"/>
    </source>
</evidence>
<sequence>MRVVEHISWSKLPLLAILQYLVYFASSYDFLAAPLLPPADPDHWSPPTSLLCLVAQIPFYLLSATVPLIMDKLCYATACLKSQTVYVHLAPLHFLSCWWLFRWQSPPMLCATGSVRYSGQSPSTIMPHRDQCEENGECSRQYYIHKQLQ</sequence>
<evidence type="ECO:0000256" key="1">
    <source>
        <dbReference type="SAM" id="Phobius"/>
    </source>
</evidence>
<reference evidence="2 3" key="1">
    <citation type="journal article" date="2018" name="PLoS ONE">
        <title>The draft genome of Kipferlia bialata reveals reductive genome evolution in fornicate parasites.</title>
        <authorList>
            <person name="Tanifuji G."/>
            <person name="Takabayashi S."/>
            <person name="Kume K."/>
            <person name="Takagi M."/>
            <person name="Nakayama T."/>
            <person name="Kamikawa R."/>
            <person name="Inagaki Y."/>
            <person name="Hashimoto T."/>
        </authorList>
    </citation>
    <scope>NUCLEOTIDE SEQUENCE [LARGE SCALE GENOMIC DNA]</scope>
    <source>
        <strain evidence="2">NY0173</strain>
    </source>
</reference>